<dbReference type="OrthoDB" id="383937at2"/>
<evidence type="ECO:0000256" key="6">
    <source>
        <dbReference type="ARBA" id="ARBA00023139"/>
    </source>
</evidence>
<name>A0A518BWR5_9BACT</name>
<feature type="chain" id="PRO_5021769760" evidence="8">
    <location>
        <begin position="22"/>
        <end position="547"/>
    </location>
</feature>
<dbReference type="PANTHER" id="PTHR43649">
    <property type="entry name" value="ARABINOSE-BINDING PROTEIN-RELATED"/>
    <property type="match status" value="1"/>
</dbReference>
<keyword evidence="5" id="KW-0472">Membrane</keyword>
<evidence type="ECO:0000313" key="10">
    <source>
        <dbReference type="Proteomes" id="UP000320386"/>
    </source>
</evidence>
<comment type="subcellular location">
    <subcellularLocation>
        <location evidence="1">Periplasm</location>
    </subcellularLocation>
</comment>
<dbReference type="InterPro" id="IPR050490">
    <property type="entry name" value="Bact_solute-bd_prot1"/>
</dbReference>
<dbReference type="Gene3D" id="3.40.190.10">
    <property type="entry name" value="Periplasmic binding protein-like II"/>
    <property type="match status" value="1"/>
</dbReference>
<feature type="signal peptide" evidence="8">
    <location>
        <begin position="1"/>
        <end position="21"/>
    </location>
</feature>
<dbReference type="RefSeq" id="WP_145445567.1">
    <property type="nucleotide sequence ID" value="NZ_CP036280.1"/>
</dbReference>
<keyword evidence="7" id="KW-0449">Lipoprotein</keyword>
<comment type="similarity">
    <text evidence="2">Belongs to the bacterial solute-binding protein 1 family.</text>
</comment>
<dbReference type="KEGG" id="mcad:Pan265_12680"/>
<evidence type="ECO:0000256" key="5">
    <source>
        <dbReference type="ARBA" id="ARBA00023136"/>
    </source>
</evidence>
<dbReference type="Proteomes" id="UP000320386">
    <property type="component" value="Chromosome"/>
</dbReference>
<accession>A0A518BWR5</accession>
<evidence type="ECO:0000256" key="8">
    <source>
        <dbReference type="SAM" id="SignalP"/>
    </source>
</evidence>
<organism evidence="9 10">
    <name type="scientific">Mucisphaera calidilacus</name>
    <dbReference type="NCBI Taxonomy" id="2527982"/>
    <lineage>
        <taxon>Bacteria</taxon>
        <taxon>Pseudomonadati</taxon>
        <taxon>Planctomycetota</taxon>
        <taxon>Phycisphaerae</taxon>
        <taxon>Phycisphaerales</taxon>
        <taxon>Phycisphaeraceae</taxon>
        <taxon>Mucisphaera</taxon>
    </lineage>
</organism>
<evidence type="ECO:0000256" key="3">
    <source>
        <dbReference type="ARBA" id="ARBA00022475"/>
    </source>
</evidence>
<evidence type="ECO:0000256" key="7">
    <source>
        <dbReference type="ARBA" id="ARBA00023288"/>
    </source>
</evidence>
<evidence type="ECO:0000256" key="1">
    <source>
        <dbReference type="ARBA" id="ARBA00004418"/>
    </source>
</evidence>
<protein>
    <submittedName>
        <fullName evidence="9">Bacterial extracellular solute-binding protein</fullName>
    </submittedName>
</protein>
<evidence type="ECO:0000313" key="9">
    <source>
        <dbReference type="EMBL" id="QDU71418.1"/>
    </source>
</evidence>
<evidence type="ECO:0000256" key="4">
    <source>
        <dbReference type="ARBA" id="ARBA00022729"/>
    </source>
</evidence>
<proteinExistence type="inferred from homology"/>
<dbReference type="InterPro" id="IPR006059">
    <property type="entry name" value="SBP"/>
</dbReference>
<dbReference type="PANTHER" id="PTHR43649:SF33">
    <property type="entry name" value="POLYGALACTURONAN_RHAMNOGALACTURONAN-BINDING PROTEIN YTCQ"/>
    <property type="match status" value="1"/>
</dbReference>
<gene>
    <name evidence="9" type="ORF">Pan265_12680</name>
</gene>
<dbReference type="GO" id="GO:0042597">
    <property type="term" value="C:periplasmic space"/>
    <property type="evidence" value="ECO:0007669"/>
    <property type="project" value="UniProtKB-SubCell"/>
</dbReference>
<keyword evidence="10" id="KW-1185">Reference proteome</keyword>
<dbReference type="AlphaFoldDB" id="A0A518BWR5"/>
<reference evidence="9 10" key="1">
    <citation type="submission" date="2019-02" db="EMBL/GenBank/DDBJ databases">
        <title>Deep-cultivation of Planctomycetes and their phenomic and genomic characterization uncovers novel biology.</title>
        <authorList>
            <person name="Wiegand S."/>
            <person name="Jogler M."/>
            <person name="Boedeker C."/>
            <person name="Pinto D."/>
            <person name="Vollmers J."/>
            <person name="Rivas-Marin E."/>
            <person name="Kohn T."/>
            <person name="Peeters S.H."/>
            <person name="Heuer A."/>
            <person name="Rast P."/>
            <person name="Oberbeckmann S."/>
            <person name="Bunk B."/>
            <person name="Jeske O."/>
            <person name="Meyerdierks A."/>
            <person name="Storesund J.E."/>
            <person name="Kallscheuer N."/>
            <person name="Luecker S."/>
            <person name="Lage O.M."/>
            <person name="Pohl T."/>
            <person name="Merkel B.J."/>
            <person name="Hornburger P."/>
            <person name="Mueller R.-W."/>
            <person name="Bruemmer F."/>
            <person name="Labrenz M."/>
            <person name="Spormann A.M."/>
            <person name="Op den Camp H."/>
            <person name="Overmann J."/>
            <person name="Amann R."/>
            <person name="Jetten M.S.M."/>
            <person name="Mascher T."/>
            <person name="Medema M.H."/>
            <person name="Devos D.P."/>
            <person name="Kaster A.-K."/>
            <person name="Ovreas L."/>
            <person name="Rohde M."/>
            <person name="Galperin M.Y."/>
            <person name="Jogler C."/>
        </authorList>
    </citation>
    <scope>NUCLEOTIDE SEQUENCE [LARGE SCALE GENOMIC DNA]</scope>
    <source>
        <strain evidence="9 10">Pan265</strain>
    </source>
</reference>
<sequence length="547" mass="61292" precursor="true">MKYLFGSIFAALVVASFVIRATFPDTATRVPVLYWVTDPAPARVEQVNRFHQWLIETGRYTEDVIADEAGLARFRREVPEALIDDIIVTQPALAGVLGDEPDLSVLPVTVRVPACEMRLDTANRDDTKQKVQAVSGVAADVMDVFNGSSMRMFAAMGVLRDVTEDAERLGFGLSETYAALRPEVIVDGRQYMYPCNVSSSYYTVNNDLFRSLGMEPPPRRWTFDEFERIGIAFCERANEGKRRRDTFFLNKIDWTRMHRGLGVSRFNETMTACVLDCAGYAEGMERGKRWMYEINIIPTPDDVDAFASARTYGGADPAMFGAGHFGMIEGGRYWLMQFREFDELGELGFAEPPHGGFPNTTIGTRGALVYKGTRYPELATLFLAYLASEKYNNLIVEDSDALPPNPVYAQSEAYLRPADHPNEWLIHGPAFEIAQTIAIGDEYSPFVLPTVVEAEINYHRDRFITGQSTAAEAARNTASAINQEIAKRLGREPRLVPEYEERVERQARIDALKASGEPIPASWIDNPFLKAYYRHLGMTRDDDGGGL</sequence>
<keyword evidence="3" id="KW-1003">Cell membrane</keyword>
<keyword evidence="4 8" id="KW-0732">Signal</keyword>
<dbReference type="SUPFAM" id="SSF53850">
    <property type="entry name" value="Periplasmic binding protein-like II"/>
    <property type="match status" value="1"/>
</dbReference>
<keyword evidence="6" id="KW-0564">Palmitate</keyword>
<dbReference type="Pfam" id="PF13416">
    <property type="entry name" value="SBP_bac_8"/>
    <property type="match status" value="1"/>
</dbReference>
<evidence type="ECO:0000256" key="2">
    <source>
        <dbReference type="ARBA" id="ARBA00008520"/>
    </source>
</evidence>
<dbReference type="EMBL" id="CP036280">
    <property type="protein sequence ID" value="QDU71418.1"/>
    <property type="molecule type" value="Genomic_DNA"/>
</dbReference>